<accession>A0A0R5Z2L3</accession>
<sequence>MGILGKYVSAGKPMSFGVEELMWKMVKNKSLNSLENLELRYLHLILCKMYNFSLNCLLFRDALANCGCRDDTVLSRKVPVEFWRLMYDGCLQMGVINHMLQSEQSRAALWLHFNSHPRLLEGLTNYITQRLGLNHHVEIFPHNITDGNYIYSLGSVLPARLLMTIAFCLVNWGRQESEYWVRTFSKKIFVLYLILSGFLNLSESFLLTGYEGPVDVVIRDLQATAGIVARGSPPTEDAKQQSFLKYLFIFNNNMLIDLDYGHCDGQTT</sequence>
<evidence type="ECO:0008006" key="4">
    <source>
        <dbReference type="Google" id="ProtNLM"/>
    </source>
</evidence>
<comment type="similarity">
    <text evidence="1">Belongs to the herpesviridae UL79 family.</text>
</comment>
<dbReference type="EMBL" id="KP136799">
    <property type="protein sequence ID" value="AJG42944.1"/>
    <property type="molecule type" value="Genomic_DNA"/>
</dbReference>
<name>A0A0R5Z2L3_9GAMA</name>
<evidence type="ECO:0000313" key="3">
    <source>
        <dbReference type="Proteomes" id="UP000296355"/>
    </source>
</evidence>
<dbReference type="RefSeq" id="YP_010084475.1">
    <property type="nucleotide sequence ID" value="NC_055139.1"/>
</dbReference>
<dbReference type="InterPro" id="IPR004290">
    <property type="entry name" value="Herpes_UL79"/>
</dbReference>
<dbReference type="Pfam" id="PF03049">
    <property type="entry name" value="Herpes_UL79"/>
    <property type="match status" value="1"/>
</dbReference>
<dbReference type="GeneID" id="65099468"/>
<dbReference type="Proteomes" id="UP000296355">
    <property type="component" value="Segment"/>
</dbReference>
<reference evidence="2" key="1">
    <citation type="submission" date="2014-11" db="EMBL/GenBank/DDBJ databases">
        <title>Gammaherpesviruses are widespread among seal species in Canada.</title>
        <authorList>
            <person name="Bellehumeur C."/>
            <person name="Nielsen O."/>
            <person name="Measures L."/>
            <person name="Harwood L."/>
            <person name="Boyle B."/>
            <person name="Gagnon C.A."/>
        </authorList>
    </citation>
    <scope>NUCLEOTIDE SEQUENCE [LARGE SCALE GENOMIC DNA]</scope>
    <source>
        <strain evidence="2">FMV04-1493874</strain>
    </source>
</reference>
<protein>
    <recommendedName>
        <fullName evidence="4">Protein UL79</fullName>
    </recommendedName>
</protein>
<proteinExistence type="inferred from homology"/>
<dbReference type="KEGG" id="vg:65099468"/>
<organism evidence="2 3">
    <name type="scientific">phocid gammaherpesvirus 3</name>
    <dbReference type="NCBI Taxonomy" id="2560643"/>
    <lineage>
        <taxon>Viruses</taxon>
        <taxon>Duplodnaviria</taxon>
        <taxon>Heunggongvirae</taxon>
        <taxon>Peploviricota</taxon>
        <taxon>Herviviricetes</taxon>
        <taxon>Herpesvirales</taxon>
        <taxon>Orthoherpesviridae</taxon>
        <taxon>Gammaherpesvirinae</taxon>
        <taxon>Percavirus</taxon>
        <taxon>Percavirus phocidgamma3</taxon>
    </lineage>
</organism>
<keyword evidence="3" id="KW-1185">Reference proteome</keyword>
<evidence type="ECO:0000256" key="1">
    <source>
        <dbReference type="ARBA" id="ARBA00005714"/>
    </source>
</evidence>
<evidence type="ECO:0000313" key="2">
    <source>
        <dbReference type="EMBL" id="AJG42944.1"/>
    </source>
</evidence>